<dbReference type="Proteomes" id="UP000178323">
    <property type="component" value="Unassembled WGS sequence"/>
</dbReference>
<gene>
    <name evidence="1" type="ORF">A2Y83_01515</name>
</gene>
<evidence type="ECO:0000313" key="2">
    <source>
        <dbReference type="Proteomes" id="UP000178323"/>
    </source>
</evidence>
<dbReference type="Gene3D" id="3.20.20.140">
    <property type="entry name" value="Metal-dependent hydrolases"/>
    <property type="match status" value="1"/>
</dbReference>
<dbReference type="InterPro" id="IPR022028">
    <property type="entry name" value="DUF3604"/>
</dbReference>
<dbReference type="InterPro" id="IPR016195">
    <property type="entry name" value="Pol/histidinol_Pase-like"/>
</dbReference>
<evidence type="ECO:0000313" key="1">
    <source>
        <dbReference type="EMBL" id="OGF20411.1"/>
    </source>
</evidence>
<dbReference type="Pfam" id="PF12228">
    <property type="entry name" value="DUF3604"/>
    <property type="match status" value="2"/>
</dbReference>
<protein>
    <recommendedName>
        <fullName evidence="3">DUF3604 domain-containing protein</fullName>
    </recommendedName>
</protein>
<dbReference type="EMBL" id="MFFS01000088">
    <property type="protein sequence ID" value="OGF20411.1"/>
    <property type="molecule type" value="Genomic_DNA"/>
</dbReference>
<dbReference type="SUPFAM" id="SSF89550">
    <property type="entry name" value="PHP domain-like"/>
    <property type="match status" value="1"/>
</dbReference>
<evidence type="ECO:0008006" key="3">
    <source>
        <dbReference type="Google" id="ProtNLM"/>
    </source>
</evidence>
<dbReference type="AlphaFoldDB" id="A0A1F5S2A0"/>
<accession>A0A1F5S2A0</accession>
<comment type="caution">
    <text evidence="1">The sequence shown here is derived from an EMBL/GenBank/DDBJ whole genome shotgun (WGS) entry which is preliminary data.</text>
</comment>
<reference evidence="1 2" key="1">
    <citation type="journal article" date="2016" name="Nat. Commun.">
        <title>Thousands of microbial genomes shed light on interconnected biogeochemical processes in an aquifer system.</title>
        <authorList>
            <person name="Anantharaman K."/>
            <person name="Brown C.T."/>
            <person name="Hug L.A."/>
            <person name="Sharon I."/>
            <person name="Castelle C.J."/>
            <person name="Probst A.J."/>
            <person name="Thomas B.C."/>
            <person name="Singh A."/>
            <person name="Wilkins M.J."/>
            <person name="Karaoz U."/>
            <person name="Brodie E.L."/>
            <person name="Williams K.H."/>
            <person name="Hubbard S.S."/>
            <person name="Banfield J.F."/>
        </authorList>
    </citation>
    <scope>NUCLEOTIDE SEQUENCE [LARGE SCALE GENOMIC DNA]</scope>
</reference>
<organism evidence="1 2">
    <name type="scientific">Candidatus Falkowbacteria bacterium RBG_13_39_14</name>
    <dbReference type="NCBI Taxonomy" id="1797985"/>
    <lineage>
        <taxon>Bacteria</taxon>
        <taxon>Candidatus Falkowiibacteriota</taxon>
    </lineage>
</organism>
<dbReference type="STRING" id="1797985.A2Y83_01515"/>
<proteinExistence type="predicted"/>
<sequence>MYQEIYKNEIGEAIISIKKVKAGKKISCRLTYRAGIYGIDNSGSIKILFRMVSDFGEFQTDNPTEDNYIKISSNNQDVKFKIISKANGMEGKMDIRPWSRGFTIILFGDYLNTGEEIYFDFKNWRQQTFCEKTFEFKILVDPFATGKYVELPKSPKIAILPSEPARLIILAPTIATTGKKFNVLIKLEDIWGNPCVDENGFFVIEQNDALKIYKTKIAFTNGCVRINVQSCEETLTYIQAKYKELKTFSNPIIIKKNPLKYQYWSDLHAQSEETIGTNSILNYFKFARDFGFLDVASHQGNDFQITKKDWIKINQTTKMFNKENKFITFPGYEWSGNIPNGGDRNVIYENEGHPIYRSSHALIDDFSDIKTDAFDAKDLFKKISNIKGSLVIAHVGGRYANLDMHDKDKERAIEIHSCWGTFEWFLFDALRRNYKIGVVANSDGHNGRPGAEYPGLSHFGNYGGLTCILAKKLTRKDIFQALNNRHTYATTGARIYLDVICYDHQKEVGIMGDIIKCGNDMRLKVSCAGTSAVDRIEVWNKDKIIYTHFPELKASEKAYVKIIWSGSNSKGRDRNFLWKGNVKVLKNNIRAIEKINFFMLSSFVMQIKNSIKFQGGTTGGVQGIILELEKNAGQIEMNINEVKIIIDIKNLTNIHKAYRMNEFDAKFEVYKVAEEKKCELIKFELDLNNYGINSAIFVKVIQQDGNLAWSSPIYLLK</sequence>
<name>A0A1F5S2A0_9BACT</name>